<dbReference type="UniPathway" id="UPA00251">
    <property type="reaction ID" value="UER00321"/>
</dbReference>
<name>A0A7X1E440_9BACT</name>
<dbReference type="CDD" id="cd00717">
    <property type="entry name" value="URO-D"/>
    <property type="match status" value="1"/>
</dbReference>
<evidence type="ECO:0000259" key="11">
    <source>
        <dbReference type="PROSITE" id="PS00907"/>
    </source>
</evidence>
<dbReference type="PROSITE" id="PS00907">
    <property type="entry name" value="UROD_2"/>
    <property type="match status" value="1"/>
</dbReference>
<feature type="domain" description="Uroporphyrinogen decarboxylase (URO-D)" evidence="11">
    <location>
        <begin position="141"/>
        <end position="157"/>
    </location>
</feature>
<dbReference type="InterPro" id="IPR038071">
    <property type="entry name" value="UROD/MetE-like_sf"/>
</dbReference>
<keyword evidence="6 8" id="KW-0627">Porphyrin biosynthesis</keyword>
<comment type="pathway">
    <text evidence="1 8">Porphyrin-containing compound metabolism; protoporphyrin-IX biosynthesis; coproporphyrinogen-III from 5-aminolevulinate: step 4/4.</text>
</comment>
<dbReference type="GO" id="GO:0005829">
    <property type="term" value="C:cytosol"/>
    <property type="evidence" value="ECO:0007669"/>
    <property type="project" value="TreeGrafter"/>
</dbReference>
<evidence type="ECO:0000313" key="12">
    <source>
        <dbReference type="EMBL" id="MBC2602180.1"/>
    </source>
</evidence>
<sequence>MTTSRKRFLDALACRNLDRPPVWLMRQAGRYLPEYRALKEESDFRTMVRTPELATEVTLQPLKRFPQLDAAILFSDILVIPEALGVDYRFRDEGGIELERTIRSEIEVDSLTPEGAAERLEYVGEALQMLKKELGEEKTLLGFCGAPWTLALYLVEGGSPGEGRNLREMLYRDPHSARLLLKGITTACTDYVRLQCASGADAIQLFDSWAALCPSEFYEEWCLDPIRKIKEACDKPMILFSRGAANRLTDQVTVGTEAIAIDWATSLSQARATIGPNIAIQGNLDPILLETDPEYVRAAAANILENRKGDPGFIFNGGHGLSPKTRIDCVQALLDTIAP</sequence>
<evidence type="ECO:0000256" key="8">
    <source>
        <dbReference type="RuleBase" id="RU000554"/>
    </source>
</evidence>
<dbReference type="GO" id="GO:0019353">
    <property type="term" value="P:protoporphyrinogen IX biosynthetic process from glutamate"/>
    <property type="evidence" value="ECO:0007669"/>
    <property type="project" value="TreeGrafter"/>
</dbReference>
<evidence type="ECO:0000256" key="3">
    <source>
        <dbReference type="ARBA" id="ARBA00012288"/>
    </source>
</evidence>
<evidence type="ECO:0000256" key="4">
    <source>
        <dbReference type="ARBA" id="ARBA00022793"/>
    </source>
</evidence>
<dbReference type="EMBL" id="JACHVA010000082">
    <property type="protein sequence ID" value="MBC2602180.1"/>
    <property type="molecule type" value="Genomic_DNA"/>
</dbReference>
<evidence type="ECO:0000256" key="6">
    <source>
        <dbReference type="ARBA" id="ARBA00023244"/>
    </source>
</evidence>
<dbReference type="Pfam" id="PF01208">
    <property type="entry name" value="URO-D"/>
    <property type="match status" value="1"/>
</dbReference>
<feature type="domain" description="Uroporphyrinogen decarboxylase (URO-D)" evidence="10">
    <location>
        <begin position="21"/>
        <end position="30"/>
    </location>
</feature>
<keyword evidence="4 8" id="KW-0210">Decarboxylase</keyword>
<reference evidence="12 13" key="1">
    <citation type="submission" date="2020-07" db="EMBL/GenBank/DDBJ databases">
        <authorList>
            <person name="Feng X."/>
        </authorList>
    </citation>
    <scope>NUCLEOTIDE SEQUENCE [LARGE SCALE GENOMIC DNA]</scope>
    <source>
        <strain evidence="12 13">JCM14086</strain>
    </source>
</reference>
<organism evidence="12 13">
    <name type="scientific">Puniceicoccus vermicola</name>
    <dbReference type="NCBI Taxonomy" id="388746"/>
    <lineage>
        <taxon>Bacteria</taxon>
        <taxon>Pseudomonadati</taxon>
        <taxon>Verrucomicrobiota</taxon>
        <taxon>Opitutia</taxon>
        <taxon>Puniceicoccales</taxon>
        <taxon>Puniceicoccaceae</taxon>
        <taxon>Puniceicoccus</taxon>
    </lineage>
</organism>
<dbReference type="PROSITE" id="PS00906">
    <property type="entry name" value="UROD_1"/>
    <property type="match status" value="1"/>
</dbReference>
<evidence type="ECO:0000256" key="2">
    <source>
        <dbReference type="ARBA" id="ARBA00009935"/>
    </source>
</evidence>
<protein>
    <recommendedName>
        <fullName evidence="3 7">Uroporphyrinogen decarboxylase</fullName>
        <ecNumber evidence="3 7">4.1.1.37</ecNumber>
    </recommendedName>
</protein>
<dbReference type="InterPro" id="IPR006361">
    <property type="entry name" value="Uroporphyrinogen_deCO2ase_HemE"/>
</dbReference>
<dbReference type="SUPFAM" id="SSF51726">
    <property type="entry name" value="UROD/MetE-like"/>
    <property type="match status" value="1"/>
</dbReference>
<dbReference type="NCBIfam" id="TIGR01464">
    <property type="entry name" value="hemE"/>
    <property type="match status" value="1"/>
</dbReference>
<dbReference type="PANTHER" id="PTHR21091">
    <property type="entry name" value="METHYLTETRAHYDROFOLATE:HOMOCYSTEINE METHYLTRANSFERASE RELATED"/>
    <property type="match status" value="1"/>
</dbReference>
<comment type="caution">
    <text evidence="12">The sequence shown here is derived from an EMBL/GenBank/DDBJ whole genome shotgun (WGS) entry which is preliminary data.</text>
</comment>
<evidence type="ECO:0000256" key="9">
    <source>
        <dbReference type="RuleBase" id="RU004169"/>
    </source>
</evidence>
<dbReference type="GO" id="GO:0004853">
    <property type="term" value="F:uroporphyrinogen decarboxylase activity"/>
    <property type="evidence" value="ECO:0007669"/>
    <property type="project" value="UniProtKB-UniRule"/>
</dbReference>
<evidence type="ECO:0000256" key="1">
    <source>
        <dbReference type="ARBA" id="ARBA00004804"/>
    </source>
</evidence>
<evidence type="ECO:0000259" key="10">
    <source>
        <dbReference type="PROSITE" id="PS00906"/>
    </source>
</evidence>
<comment type="similarity">
    <text evidence="2 9">Belongs to the uroporphyrinogen decarboxylase family.</text>
</comment>
<accession>A0A7X1E440</accession>
<comment type="catalytic activity">
    <reaction evidence="8">
        <text>uroporphyrinogen III + 4 H(+) = coproporphyrinogen III + 4 CO2</text>
        <dbReference type="Rhea" id="RHEA:19865"/>
        <dbReference type="ChEBI" id="CHEBI:15378"/>
        <dbReference type="ChEBI" id="CHEBI:16526"/>
        <dbReference type="ChEBI" id="CHEBI:57308"/>
        <dbReference type="ChEBI" id="CHEBI:57309"/>
        <dbReference type="EC" id="4.1.1.37"/>
    </reaction>
</comment>
<dbReference type="RefSeq" id="WP_185692878.1">
    <property type="nucleotide sequence ID" value="NZ_JACHVA010000082.1"/>
</dbReference>
<keyword evidence="5 8" id="KW-0456">Lyase</keyword>
<dbReference type="PANTHER" id="PTHR21091:SF169">
    <property type="entry name" value="UROPORPHYRINOGEN DECARBOXYLASE"/>
    <property type="match status" value="1"/>
</dbReference>
<dbReference type="InterPro" id="IPR000257">
    <property type="entry name" value="Uroporphyrinogen_deCOase"/>
</dbReference>
<proteinExistence type="inferred from homology"/>
<keyword evidence="13" id="KW-1185">Reference proteome</keyword>
<dbReference type="AlphaFoldDB" id="A0A7X1E440"/>
<evidence type="ECO:0000313" key="13">
    <source>
        <dbReference type="Proteomes" id="UP000525652"/>
    </source>
</evidence>
<evidence type="ECO:0000256" key="7">
    <source>
        <dbReference type="NCBIfam" id="TIGR01464"/>
    </source>
</evidence>
<dbReference type="Gene3D" id="3.20.20.210">
    <property type="match status" value="1"/>
</dbReference>
<dbReference type="EC" id="4.1.1.37" evidence="3 7"/>
<gene>
    <name evidence="12" type="primary">hemE</name>
    <name evidence="12" type="ORF">H5P30_10360</name>
</gene>
<dbReference type="Proteomes" id="UP000525652">
    <property type="component" value="Unassembled WGS sequence"/>
</dbReference>
<evidence type="ECO:0000256" key="5">
    <source>
        <dbReference type="ARBA" id="ARBA00023239"/>
    </source>
</evidence>